<keyword evidence="5" id="KW-0418">Kinase</keyword>
<proteinExistence type="predicted"/>
<comment type="caution">
    <text evidence="8">The sequence shown here is derived from an EMBL/GenBank/DDBJ whole genome shotgun (WGS) entry which is preliminary data.</text>
</comment>
<dbReference type="Pfam" id="PF13426">
    <property type="entry name" value="PAS_9"/>
    <property type="match status" value="1"/>
</dbReference>
<dbReference type="GO" id="GO:0000155">
    <property type="term" value="F:phosphorelay sensor kinase activity"/>
    <property type="evidence" value="ECO:0007669"/>
    <property type="project" value="InterPro"/>
</dbReference>
<accession>A0A2T0UBJ0</accession>
<dbReference type="InterPro" id="IPR005467">
    <property type="entry name" value="His_kinase_dom"/>
</dbReference>
<evidence type="ECO:0000259" key="7">
    <source>
        <dbReference type="PROSITE" id="PS50112"/>
    </source>
</evidence>
<reference evidence="8 9" key="1">
    <citation type="submission" date="2018-03" db="EMBL/GenBank/DDBJ databases">
        <title>Genomic Encyclopedia of Type Strains, Phase III (KMG-III): the genomes of soil and plant-associated and newly described type strains.</title>
        <authorList>
            <person name="Whitman W."/>
        </authorList>
    </citation>
    <scope>NUCLEOTIDE SEQUENCE [LARGE SCALE GENOMIC DNA]</scope>
    <source>
        <strain evidence="8 9">CGMCC 1.9313</strain>
    </source>
</reference>
<dbReference type="NCBIfam" id="TIGR00229">
    <property type="entry name" value="sensory_box"/>
    <property type="match status" value="1"/>
</dbReference>
<dbReference type="Gene3D" id="3.30.450.20">
    <property type="entry name" value="PAS domain"/>
    <property type="match status" value="1"/>
</dbReference>
<dbReference type="SMART" id="SM00091">
    <property type="entry name" value="PAS"/>
    <property type="match status" value="1"/>
</dbReference>
<dbReference type="InterPro" id="IPR003594">
    <property type="entry name" value="HATPase_dom"/>
</dbReference>
<feature type="domain" description="Histidine kinase" evidence="6">
    <location>
        <begin position="142"/>
        <end position="353"/>
    </location>
</feature>
<dbReference type="EC" id="2.7.13.3" evidence="2"/>
<feature type="domain" description="PAS" evidence="7">
    <location>
        <begin position="3"/>
        <end position="73"/>
    </location>
</feature>
<dbReference type="SUPFAM" id="SSF55785">
    <property type="entry name" value="PYP-like sensor domain (PAS domain)"/>
    <property type="match status" value="1"/>
</dbReference>
<keyword evidence="4" id="KW-0808">Transferase</keyword>
<dbReference type="PROSITE" id="PS50112">
    <property type="entry name" value="PAS"/>
    <property type="match status" value="1"/>
</dbReference>
<dbReference type="EMBL" id="PVTH01000001">
    <property type="protein sequence ID" value="PRY55306.1"/>
    <property type="molecule type" value="Genomic_DNA"/>
</dbReference>
<dbReference type="Gene3D" id="1.10.287.130">
    <property type="match status" value="1"/>
</dbReference>
<dbReference type="InterPro" id="IPR052162">
    <property type="entry name" value="Sensor_kinase/Photoreceptor"/>
</dbReference>
<keyword evidence="3" id="KW-0597">Phosphoprotein</keyword>
<dbReference type="SUPFAM" id="SSF55874">
    <property type="entry name" value="ATPase domain of HSP90 chaperone/DNA topoisomerase II/histidine kinase"/>
    <property type="match status" value="1"/>
</dbReference>
<protein>
    <recommendedName>
        <fullName evidence="2">histidine kinase</fullName>
        <ecNumber evidence="2">2.7.13.3</ecNumber>
    </recommendedName>
</protein>
<dbReference type="PRINTS" id="PR00344">
    <property type="entry name" value="BCTRLSENSOR"/>
</dbReference>
<dbReference type="InterPro" id="IPR035965">
    <property type="entry name" value="PAS-like_dom_sf"/>
</dbReference>
<evidence type="ECO:0000313" key="9">
    <source>
        <dbReference type="Proteomes" id="UP000238034"/>
    </source>
</evidence>
<dbReference type="SUPFAM" id="SSF47384">
    <property type="entry name" value="Homodimeric domain of signal transducing histidine kinase"/>
    <property type="match status" value="1"/>
</dbReference>
<dbReference type="SMART" id="SM00387">
    <property type="entry name" value="HATPase_c"/>
    <property type="match status" value="1"/>
</dbReference>
<sequence length="353" mass="40197">MGNDFDLEHYFELSPDGICIVGHDGICIRVNKTFAQDLGYSVDELIGKATRDLLYPDDRPRTQLAFEKMKHNLTLTNFENRYLTKTGQIRWFSWTAIPIESAQVYLGIAKDISHQRKLDDDRNQLLTKMTKSVDNLKQLTYATSHDLRAPVNNLLAVFSLLDVSKIPDPETRKFIDMLKLATDNLRSTLDTYVELLGKKDVMNISQEELDLRECFEVVTGSVASLIEHTHAEIRTDFSAFSRVPFNRLYMESIFLNLLTNSIKYAKNGSVPRIFVQTRLGEGVKQLVFSDAGQGFDLNQVKDRVFGLHQKFHNHHDSKGIGLYLVHHHVTSMGGRIQLESKPGEGATFIISFE</sequence>
<dbReference type="InterPro" id="IPR036097">
    <property type="entry name" value="HisK_dim/P_sf"/>
</dbReference>
<comment type="catalytic activity">
    <reaction evidence="1">
        <text>ATP + protein L-histidine = ADP + protein N-phospho-L-histidine.</text>
        <dbReference type="EC" id="2.7.13.3"/>
    </reaction>
</comment>
<name>A0A2T0UBJ0_9SPHI</name>
<evidence type="ECO:0000256" key="2">
    <source>
        <dbReference type="ARBA" id="ARBA00012438"/>
    </source>
</evidence>
<organism evidence="8 9">
    <name type="scientific">Arcticibacter pallidicorallinus</name>
    <dbReference type="NCBI Taxonomy" id="1259464"/>
    <lineage>
        <taxon>Bacteria</taxon>
        <taxon>Pseudomonadati</taxon>
        <taxon>Bacteroidota</taxon>
        <taxon>Sphingobacteriia</taxon>
        <taxon>Sphingobacteriales</taxon>
        <taxon>Sphingobacteriaceae</taxon>
        <taxon>Arcticibacter</taxon>
    </lineage>
</organism>
<dbReference type="AlphaFoldDB" id="A0A2T0UBJ0"/>
<keyword evidence="9" id="KW-1185">Reference proteome</keyword>
<evidence type="ECO:0000256" key="4">
    <source>
        <dbReference type="ARBA" id="ARBA00022679"/>
    </source>
</evidence>
<dbReference type="PANTHER" id="PTHR43304">
    <property type="entry name" value="PHYTOCHROME-LIKE PROTEIN CPH1"/>
    <property type="match status" value="1"/>
</dbReference>
<dbReference type="PANTHER" id="PTHR43304:SF1">
    <property type="entry name" value="PAC DOMAIN-CONTAINING PROTEIN"/>
    <property type="match status" value="1"/>
</dbReference>
<dbReference type="CDD" id="cd00130">
    <property type="entry name" value="PAS"/>
    <property type="match status" value="1"/>
</dbReference>
<evidence type="ECO:0000259" key="6">
    <source>
        <dbReference type="PROSITE" id="PS50109"/>
    </source>
</evidence>
<dbReference type="Gene3D" id="3.30.565.10">
    <property type="entry name" value="Histidine kinase-like ATPase, C-terminal domain"/>
    <property type="match status" value="1"/>
</dbReference>
<evidence type="ECO:0000256" key="1">
    <source>
        <dbReference type="ARBA" id="ARBA00000085"/>
    </source>
</evidence>
<evidence type="ECO:0000256" key="3">
    <source>
        <dbReference type="ARBA" id="ARBA00022553"/>
    </source>
</evidence>
<evidence type="ECO:0000313" key="8">
    <source>
        <dbReference type="EMBL" id="PRY55306.1"/>
    </source>
</evidence>
<gene>
    <name evidence="8" type="ORF">B0I27_101275</name>
</gene>
<dbReference type="InterPro" id="IPR000014">
    <property type="entry name" value="PAS"/>
</dbReference>
<dbReference type="InterPro" id="IPR036890">
    <property type="entry name" value="HATPase_C_sf"/>
</dbReference>
<dbReference type="RefSeq" id="WP_181276645.1">
    <property type="nucleotide sequence ID" value="NZ_PVTH01000001.1"/>
</dbReference>
<dbReference type="Pfam" id="PF02518">
    <property type="entry name" value="HATPase_c"/>
    <property type="match status" value="1"/>
</dbReference>
<dbReference type="InterPro" id="IPR004358">
    <property type="entry name" value="Sig_transdc_His_kin-like_C"/>
</dbReference>
<evidence type="ECO:0000256" key="5">
    <source>
        <dbReference type="ARBA" id="ARBA00022777"/>
    </source>
</evidence>
<dbReference type="Proteomes" id="UP000238034">
    <property type="component" value="Unassembled WGS sequence"/>
</dbReference>
<dbReference type="PROSITE" id="PS50109">
    <property type="entry name" value="HIS_KIN"/>
    <property type="match status" value="1"/>
</dbReference>